<protein>
    <submittedName>
        <fullName evidence="1">Uncharacterized protein</fullName>
    </submittedName>
</protein>
<evidence type="ECO:0000313" key="1">
    <source>
        <dbReference type="EMBL" id="KAH7864307.1"/>
    </source>
</evidence>
<proteinExistence type="predicted"/>
<name>A0ACB7ZFK6_9ERIC</name>
<dbReference type="EMBL" id="CM037162">
    <property type="protein sequence ID" value="KAH7864307.1"/>
    <property type="molecule type" value="Genomic_DNA"/>
</dbReference>
<evidence type="ECO:0000313" key="2">
    <source>
        <dbReference type="Proteomes" id="UP000828048"/>
    </source>
</evidence>
<sequence>MDPYEFLKIAPNPDGSLTRLQPPPSLPPNPTPTATQNPSIPQIALSKDIPLNPTAATFLRLFRPLHPPPPPTKLPLIIYFHGGGFVLFSATSHPFHQSCSALSAQTPALVLSIEYRLAPEHRLPAAYDDAVDAMMWVRDQALGVNGCDEWLKEFGDFDRVFLMGSSSGGNIVYHTGLCALDLDLSPVKIVGLIMNQPYFGGVQRTESEMKFENDKVIPLPANDLLWALALPEGADRDHEFSNPILGGAQNEKIGRLPRCLIKGHGGDPLVDRQREIGKMLEARGVHVVMKVHEDGFHAVELFDPKKAQAIYDDVKEFIGFALGSESGVVGSKSTM</sequence>
<accession>A0ACB7ZFK6</accession>
<gene>
    <name evidence="1" type="ORF">Vadar_028070</name>
</gene>
<organism evidence="1 2">
    <name type="scientific">Vaccinium darrowii</name>
    <dbReference type="NCBI Taxonomy" id="229202"/>
    <lineage>
        <taxon>Eukaryota</taxon>
        <taxon>Viridiplantae</taxon>
        <taxon>Streptophyta</taxon>
        <taxon>Embryophyta</taxon>
        <taxon>Tracheophyta</taxon>
        <taxon>Spermatophyta</taxon>
        <taxon>Magnoliopsida</taxon>
        <taxon>eudicotyledons</taxon>
        <taxon>Gunneridae</taxon>
        <taxon>Pentapetalae</taxon>
        <taxon>asterids</taxon>
        <taxon>Ericales</taxon>
        <taxon>Ericaceae</taxon>
        <taxon>Vaccinioideae</taxon>
        <taxon>Vaccinieae</taxon>
        <taxon>Vaccinium</taxon>
    </lineage>
</organism>
<comment type="caution">
    <text evidence="1">The sequence shown here is derived from an EMBL/GenBank/DDBJ whole genome shotgun (WGS) entry which is preliminary data.</text>
</comment>
<keyword evidence="2" id="KW-1185">Reference proteome</keyword>
<reference evidence="1 2" key="1">
    <citation type="journal article" date="2021" name="Hortic Res">
        <title>High-quality reference genome and annotation aids understanding of berry development for evergreen blueberry (Vaccinium darrowii).</title>
        <authorList>
            <person name="Yu J."/>
            <person name="Hulse-Kemp A.M."/>
            <person name="Babiker E."/>
            <person name="Staton M."/>
        </authorList>
    </citation>
    <scope>NUCLEOTIDE SEQUENCE [LARGE SCALE GENOMIC DNA]</scope>
    <source>
        <strain evidence="2">cv. NJ 8807/NJ 8810</strain>
        <tissue evidence="1">Young leaf</tissue>
    </source>
</reference>
<dbReference type="Proteomes" id="UP000828048">
    <property type="component" value="Chromosome 12"/>
</dbReference>